<dbReference type="SUPFAM" id="SSF51735">
    <property type="entry name" value="NAD(P)-binding Rossmann-fold domains"/>
    <property type="match status" value="1"/>
</dbReference>
<comment type="caution">
    <text evidence="9">The sequence shown here is derived from an EMBL/GenBank/DDBJ whole genome shotgun (WGS) entry which is preliminary data.</text>
</comment>
<name>A0A1F8EUM9_9BACT</name>
<dbReference type="CDD" id="cd05246">
    <property type="entry name" value="dTDP_GD_SDR_e"/>
    <property type="match status" value="1"/>
</dbReference>
<dbReference type="Gene3D" id="3.90.25.10">
    <property type="entry name" value="UDP-galactose 4-epimerase, domain 1"/>
    <property type="match status" value="1"/>
</dbReference>
<dbReference type="NCBIfam" id="TIGR01181">
    <property type="entry name" value="dTDP_gluc_dehyt"/>
    <property type="match status" value="1"/>
</dbReference>
<dbReference type="Gene3D" id="3.40.50.720">
    <property type="entry name" value="NAD(P)-binding Rossmann-like Domain"/>
    <property type="match status" value="1"/>
</dbReference>
<dbReference type="InterPro" id="IPR036291">
    <property type="entry name" value="NAD(P)-bd_dom_sf"/>
</dbReference>
<organism evidence="9 10">
    <name type="scientific">Candidatus Yanofskybacteria bacterium RIFCSPHIGHO2_01_FULL_44_17</name>
    <dbReference type="NCBI Taxonomy" id="1802668"/>
    <lineage>
        <taxon>Bacteria</taxon>
        <taxon>Candidatus Yanofskyibacteriota</taxon>
    </lineage>
</organism>
<evidence type="ECO:0000259" key="8">
    <source>
        <dbReference type="Pfam" id="PF16363"/>
    </source>
</evidence>
<evidence type="ECO:0000256" key="2">
    <source>
        <dbReference type="ARBA" id="ARBA00001911"/>
    </source>
</evidence>
<sequence length="351" mass="40185">MEKYKTVLVTGGAGFIGSHLIRYLLEKHPDFKAINIDKLTYSGNQDNLKDITSNSKLSKRHIFVRADIANKSKIESIFKKYNPDYLINLAAETHVDRSIHIGAKEFIDTNVYGTFVLLEAIKKFGVERAVFVSTDEVYGSLGLGSKSKFTELTQYQPNVPYSATKAGGDLLCRAYHFTWHLPIVVTHCSNNYGPYQYPEKLVPFFTLRALQDQPLPLYGDGKNIRDWIYVLDHVGGIEAALLNGKPGQVYNFGADEEHTNIDIAKIILDMLGKPHSLLTFVKDRPGHDRRYAIDYKKATKELGWKPKYKFRPMLAKTVRWYLDNKNWIKKIQKKTGIINPHIDLWKPHKLN</sequence>
<evidence type="ECO:0000256" key="7">
    <source>
        <dbReference type="RuleBase" id="RU004473"/>
    </source>
</evidence>
<proteinExistence type="inferred from homology"/>
<comment type="cofactor">
    <cofactor evidence="2 7">
        <name>NAD(+)</name>
        <dbReference type="ChEBI" id="CHEBI:57540"/>
    </cofactor>
</comment>
<evidence type="ECO:0000313" key="9">
    <source>
        <dbReference type="EMBL" id="OGN04561.1"/>
    </source>
</evidence>
<feature type="domain" description="NAD(P)-binding" evidence="8">
    <location>
        <begin position="8"/>
        <end position="316"/>
    </location>
</feature>
<comment type="similarity">
    <text evidence="3 7">Belongs to the NAD(P)-dependent epimerase/dehydratase family. dTDP-glucose dehydratase subfamily.</text>
</comment>
<protein>
    <recommendedName>
        <fullName evidence="4 7">dTDP-glucose 4,6-dehydratase</fullName>
        <ecNumber evidence="4 7">4.2.1.46</ecNumber>
    </recommendedName>
</protein>
<dbReference type="Pfam" id="PF16363">
    <property type="entry name" value="GDP_Man_Dehyd"/>
    <property type="match status" value="1"/>
</dbReference>
<dbReference type="STRING" id="1802668.A2831_00905"/>
<dbReference type="GO" id="GO:0009225">
    <property type="term" value="P:nucleotide-sugar metabolic process"/>
    <property type="evidence" value="ECO:0007669"/>
    <property type="project" value="InterPro"/>
</dbReference>
<gene>
    <name evidence="9" type="ORF">A2831_00905</name>
</gene>
<dbReference type="PANTHER" id="PTHR43000">
    <property type="entry name" value="DTDP-D-GLUCOSE 4,6-DEHYDRATASE-RELATED"/>
    <property type="match status" value="1"/>
</dbReference>
<dbReference type="AlphaFoldDB" id="A0A1F8EUM9"/>
<evidence type="ECO:0000313" key="10">
    <source>
        <dbReference type="Proteomes" id="UP000177507"/>
    </source>
</evidence>
<keyword evidence="5" id="KW-0520">NAD</keyword>
<evidence type="ECO:0000256" key="4">
    <source>
        <dbReference type="ARBA" id="ARBA00011990"/>
    </source>
</evidence>
<dbReference type="Proteomes" id="UP000177507">
    <property type="component" value="Unassembled WGS sequence"/>
</dbReference>
<evidence type="ECO:0000256" key="6">
    <source>
        <dbReference type="ARBA" id="ARBA00023239"/>
    </source>
</evidence>
<keyword evidence="6 7" id="KW-0456">Lyase</keyword>
<comment type="catalytic activity">
    <reaction evidence="1 7">
        <text>dTDP-alpha-D-glucose = dTDP-4-dehydro-6-deoxy-alpha-D-glucose + H2O</text>
        <dbReference type="Rhea" id="RHEA:17221"/>
        <dbReference type="ChEBI" id="CHEBI:15377"/>
        <dbReference type="ChEBI" id="CHEBI:57477"/>
        <dbReference type="ChEBI" id="CHEBI:57649"/>
        <dbReference type="EC" id="4.2.1.46"/>
    </reaction>
</comment>
<dbReference type="EC" id="4.2.1.46" evidence="4 7"/>
<dbReference type="InterPro" id="IPR005888">
    <property type="entry name" value="dTDP_Gluc_deHydtase"/>
</dbReference>
<dbReference type="EMBL" id="MGJI01000019">
    <property type="protein sequence ID" value="OGN04561.1"/>
    <property type="molecule type" value="Genomic_DNA"/>
</dbReference>
<evidence type="ECO:0000256" key="3">
    <source>
        <dbReference type="ARBA" id="ARBA00008178"/>
    </source>
</evidence>
<evidence type="ECO:0000256" key="5">
    <source>
        <dbReference type="ARBA" id="ARBA00023027"/>
    </source>
</evidence>
<evidence type="ECO:0000256" key="1">
    <source>
        <dbReference type="ARBA" id="ARBA00001539"/>
    </source>
</evidence>
<dbReference type="GO" id="GO:0008460">
    <property type="term" value="F:dTDP-glucose 4,6-dehydratase activity"/>
    <property type="evidence" value="ECO:0007669"/>
    <property type="project" value="UniProtKB-EC"/>
</dbReference>
<accession>A0A1F8EUM9</accession>
<dbReference type="InterPro" id="IPR016040">
    <property type="entry name" value="NAD(P)-bd_dom"/>
</dbReference>
<reference evidence="9 10" key="1">
    <citation type="journal article" date="2016" name="Nat. Commun.">
        <title>Thousands of microbial genomes shed light on interconnected biogeochemical processes in an aquifer system.</title>
        <authorList>
            <person name="Anantharaman K."/>
            <person name="Brown C.T."/>
            <person name="Hug L.A."/>
            <person name="Sharon I."/>
            <person name="Castelle C.J."/>
            <person name="Probst A.J."/>
            <person name="Thomas B.C."/>
            <person name="Singh A."/>
            <person name="Wilkins M.J."/>
            <person name="Karaoz U."/>
            <person name="Brodie E.L."/>
            <person name="Williams K.H."/>
            <person name="Hubbard S.S."/>
            <person name="Banfield J.F."/>
        </authorList>
    </citation>
    <scope>NUCLEOTIDE SEQUENCE [LARGE SCALE GENOMIC DNA]</scope>
</reference>